<dbReference type="GO" id="GO:0003677">
    <property type="term" value="F:DNA binding"/>
    <property type="evidence" value="ECO:0007669"/>
    <property type="project" value="UniProtKB-KW"/>
</dbReference>
<keyword evidence="6 11" id="KW-0067">ATP-binding</keyword>
<dbReference type="PRINTS" id="PR01159">
    <property type="entry name" value="DNAGYRASEB"/>
</dbReference>
<dbReference type="GO" id="GO:0006265">
    <property type="term" value="P:DNA topological change"/>
    <property type="evidence" value="ECO:0007669"/>
    <property type="project" value="UniProtKB-UniRule"/>
</dbReference>
<dbReference type="Gene3D" id="3.30.565.10">
    <property type="entry name" value="Histidine kinase-like ATPase, C-terminal domain"/>
    <property type="match status" value="1"/>
</dbReference>
<evidence type="ECO:0000256" key="9">
    <source>
        <dbReference type="ARBA" id="ARBA00023125"/>
    </source>
</evidence>
<keyword evidence="8 11" id="KW-0799">Topoisomerase</keyword>
<dbReference type="GO" id="GO:0003918">
    <property type="term" value="F:DNA topoisomerase type II (double strand cut, ATP-hydrolyzing) activity"/>
    <property type="evidence" value="ECO:0007669"/>
    <property type="project" value="UniProtKB-UniRule"/>
</dbReference>
<dbReference type="InterPro" id="IPR006171">
    <property type="entry name" value="TOPRIM_dom"/>
</dbReference>
<organism evidence="13 14">
    <name type="scientific">Hydrogenivirga caldilitoris</name>
    <dbReference type="NCBI Taxonomy" id="246264"/>
    <lineage>
        <taxon>Bacteria</taxon>
        <taxon>Pseudomonadati</taxon>
        <taxon>Aquificota</taxon>
        <taxon>Aquificia</taxon>
        <taxon>Aquificales</taxon>
        <taxon>Aquificaceae</taxon>
        <taxon>Hydrogenivirga</taxon>
    </lineage>
</organism>
<evidence type="ECO:0000256" key="10">
    <source>
        <dbReference type="ARBA" id="ARBA00023235"/>
    </source>
</evidence>
<proteinExistence type="inferred from homology"/>
<dbReference type="PANTHER" id="PTHR45866">
    <property type="entry name" value="DNA GYRASE/TOPOISOMERASE SUBUNIT B"/>
    <property type="match status" value="1"/>
</dbReference>
<dbReference type="HAMAP" id="MF_01898">
    <property type="entry name" value="GyrB"/>
    <property type="match status" value="1"/>
</dbReference>
<dbReference type="SUPFAM" id="SSF56719">
    <property type="entry name" value="Type II DNA topoisomerase"/>
    <property type="match status" value="1"/>
</dbReference>
<dbReference type="NCBIfam" id="TIGR01059">
    <property type="entry name" value="gyrB"/>
    <property type="match status" value="1"/>
</dbReference>
<feature type="binding site" evidence="11">
    <location>
        <position position="510"/>
    </location>
    <ligand>
        <name>Mg(2+)</name>
        <dbReference type="ChEBI" id="CHEBI:18420"/>
        <label>2</label>
    </ligand>
</feature>
<dbReference type="InterPro" id="IPR020568">
    <property type="entry name" value="Ribosomal_Su5_D2-typ_SF"/>
</dbReference>
<dbReference type="EC" id="5.6.2.2" evidence="11"/>
<keyword evidence="7 11" id="KW-0460">Magnesium</keyword>
<dbReference type="FunFam" id="3.30.230.10:FF:000005">
    <property type="entry name" value="DNA gyrase subunit B"/>
    <property type="match status" value="1"/>
</dbReference>
<keyword evidence="14" id="KW-1185">Reference proteome</keyword>
<comment type="subunit">
    <text evidence="11">Heterotetramer, composed of two GyrA and two GyrB chains. In the heterotetramer, GyrA contains the active site tyrosine that forms a transient covalent intermediate with DNA, while GyrB binds cofactors and catalyzes ATP hydrolysis.</text>
</comment>
<dbReference type="Gene3D" id="3.30.230.10">
    <property type="match status" value="1"/>
</dbReference>
<dbReference type="SUPFAM" id="SSF55874">
    <property type="entry name" value="ATPase domain of HSP90 chaperone/DNA topoisomerase II/histidine kinase"/>
    <property type="match status" value="1"/>
</dbReference>
<evidence type="ECO:0000256" key="1">
    <source>
        <dbReference type="ARBA" id="ARBA00000185"/>
    </source>
</evidence>
<comment type="subcellular location">
    <subcellularLocation>
        <location evidence="11">Cytoplasm</location>
    </subcellularLocation>
</comment>
<dbReference type="InterPro" id="IPR003594">
    <property type="entry name" value="HATPase_dom"/>
</dbReference>
<dbReference type="GO" id="GO:0046872">
    <property type="term" value="F:metal ion binding"/>
    <property type="evidence" value="ECO:0007669"/>
    <property type="project" value="UniProtKB-KW"/>
</dbReference>
<dbReference type="AlphaFoldDB" id="A0A497XNY4"/>
<comment type="function">
    <text evidence="11">A type II topoisomerase that negatively supercoils closed circular double-stranded (ds) DNA in an ATP-dependent manner to modulate DNA topology and maintain chromosomes in an underwound state. Negative supercoiling favors strand separation, and DNA replication, transcription, recombination and repair, all of which involve strand separation. Also able to catalyze the interconversion of other topological isomers of dsDNA rings, including catenanes and knotted rings. Type II topoisomerases break and join 2 DNA strands simultaneously in an ATP-dependent manner.</text>
</comment>
<evidence type="ECO:0000256" key="8">
    <source>
        <dbReference type="ARBA" id="ARBA00023029"/>
    </source>
</evidence>
<evidence type="ECO:0000256" key="11">
    <source>
        <dbReference type="HAMAP-Rule" id="MF_01898"/>
    </source>
</evidence>
<dbReference type="Pfam" id="PF00204">
    <property type="entry name" value="DNA_gyraseB"/>
    <property type="match status" value="1"/>
</dbReference>
<dbReference type="InterPro" id="IPR002288">
    <property type="entry name" value="DNA_gyrase_B_C"/>
</dbReference>
<dbReference type="GO" id="GO:0005694">
    <property type="term" value="C:chromosome"/>
    <property type="evidence" value="ECO:0007669"/>
    <property type="project" value="InterPro"/>
</dbReference>
<gene>
    <name evidence="11" type="primary">gyrB</name>
    <name evidence="13" type="ORF">BCF55_0086</name>
</gene>
<evidence type="ECO:0000256" key="3">
    <source>
        <dbReference type="ARBA" id="ARBA00022490"/>
    </source>
</evidence>
<dbReference type="InterPro" id="IPR034160">
    <property type="entry name" value="TOPRIM_GyrB"/>
</dbReference>
<dbReference type="Pfam" id="PF02518">
    <property type="entry name" value="HATPase_c"/>
    <property type="match status" value="1"/>
</dbReference>
<reference evidence="13 14" key="1">
    <citation type="submission" date="2018-10" db="EMBL/GenBank/DDBJ databases">
        <title>Genomic Encyclopedia of Archaeal and Bacterial Type Strains, Phase II (KMG-II): from individual species to whole genera.</title>
        <authorList>
            <person name="Goeker M."/>
        </authorList>
    </citation>
    <scope>NUCLEOTIDE SEQUENCE [LARGE SCALE GENOMIC DNA]</scope>
    <source>
        <strain evidence="13 14">DSM 16510</strain>
    </source>
</reference>
<dbReference type="GO" id="GO:0006261">
    <property type="term" value="P:DNA-templated DNA replication"/>
    <property type="evidence" value="ECO:0007669"/>
    <property type="project" value="UniProtKB-UniRule"/>
</dbReference>
<keyword evidence="3 11" id="KW-0963">Cytoplasm</keyword>
<dbReference type="InterPro" id="IPR018522">
    <property type="entry name" value="TopoIIA_CS"/>
</dbReference>
<evidence type="ECO:0000256" key="7">
    <source>
        <dbReference type="ARBA" id="ARBA00022842"/>
    </source>
</evidence>
<evidence type="ECO:0000259" key="12">
    <source>
        <dbReference type="PROSITE" id="PS50880"/>
    </source>
</evidence>
<dbReference type="InterPro" id="IPR011557">
    <property type="entry name" value="GyrB"/>
</dbReference>
<protein>
    <recommendedName>
        <fullName evidence="11">DNA gyrase subunit B</fullName>
        <ecNumber evidence="11">5.6.2.2</ecNumber>
    </recommendedName>
</protein>
<dbReference type="Pfam" id="PF00986">
    <property type="entry name" value="DNA_gyraseB_C"/>
    <property type="match status" value="1"/>
</dbReference>
<keyword evidence="9" id="KW-0238">DNA-binding</keyword>
<dbReference type="InterPro" id="IPR013760">
    <property type="entry name" value="Topo_IIA-like_dom_sf"/>
</dbReference>
<feature type="binding site" evidence="11">
    <location>
        <position position="508"/>
    </location>
    <ligand>
        <name>Mg(2+)</name>
        <dbReference type="ChEBI" id="CHEBI:18420"/>
        <label>1</label>
        <note>catalytic</note>
    </ligand>
</feature>
<dbReference type="CDD" id="cd00822">
    <property type="entry name" value="TopoII_Trans_DNA_gyrase"/>
    <property type="match status" value="1"/>
</dbReference>
<dbReference type="Pfam" id="PF01751">
    <property type="entry name" value="Toprim"/>
    <property type="match status" value="1"/>
</dbReference>
<dbReference type="GO" id="GO:0005737">
    <property type="term" value="C:cytoplasm"/>
    <property type="evidence" value="ECO:0007669"/>
    <property type="project" value="UniProtKB-SubCell"/>
</dbReference>
<dbReference type="CDD" id="cd03366">
    <property type="entry name" value="TOPRIM_TopoIIA_GyrB"/>
    <property type="match status" value="1"/>
</dbReference>
<dbReference type="NCBIfam" id="NF011501">
    <property type="entry name" value="PRK14939.1"/>
    <property type="match status" value="1"/>
</dbReference>
<comment type="similarity">
    <text evidence="2 11">Belongs to the type II topoisomerase GyrB family.</text>
</comment>
<dbReference type="PANTHER" id="PTHR45866:SF1">
    <property type="entry name" value="DNA GYRASE SUBUNIT B, MITOCHONDRIAL"/>
    <property type="match status" value="1"/>
</dbReference>
<name>A0A497XNY4_9AQUI</name>
<feature type="domain" description="Toprim" evidence="12">
    <location>
        <begin position="429"/>
        <end position="543"/>
    </location>
</feature>
<dbReference type="InterPro" id="IPR014721">
    <property type="entry name" value="Ribsml_uS5_D2-typ_fold_subgr"/>
</dbReference>
<comment type="miscellaneous">
    <text evidence="11">Few gyrases are as efficient as E.coli at forming negative supercoils. Not all organisms have 2 type II topoisomerases; in organisms with a single type II topoisomerase this enzyme also has to decatenate newly replicated chromosomes.</text>
</comment>
<dbReference type="PRINTS" id="PR00418">
    <property type="entry name" value="TPI2FAMILY"/>
</dbReference>
<dbReference type="Proteomes" id="UP000267841">
    <property type="component" value="Unassembled WGS sequence"/>
</dbReference>
<comment type="caution">
    <text evidence="13">The sequence shown here is derived from an EMBL/GenBank/DDBJ whole genome shotgun (WGS) entry which is preliminary data.</text>
</comment>
<dbReference type="InterPro" id="IPR013506">
    <property type="entry name" value="Topo_IIA_bsu_dom2"/>
</dbReference>
<feature type="binding site" evidence="11">
    <location>
        <position position="435"/>
    </location>
    <ligand>
        <name>Mg(2+)</name>
        <dbReference type="ChEBI" id="CHEBI:18420"/>
        <label>1</label>
        <note>catalytic</note>
    </ligand>
</feature>
<evidence type="ECO:0000256" key="5">
    <source>
        <dbReference type="ARBA" id="ARBA00022741"/>
    </source>
</evidence>
<dbReference type="FunFam" id="3.40.50.670:FF:000001">
    <property type="entry name" value="DNA topoisomerase 2"/>
    <property type="match status" value="1"/>
</dbReference>
<dbReference type="Pfam" id="PF21249">
    <property type="entry name" value="GyrB_hook"/>
    <property type="match status" value="1"/>
</dbReference>
<comment type="catalytic activity">
    <reaction evidence="1 11">
        <text>ATP-dependent breakage, passage and rejoining of double-stranded DNA.</text>
        <dbReference type="EC" id="5.6.2.2"/>
    </reaction>
</comment>
<dbReference type="NCBIfam" id="NF004189">
    <property type="entry name" value="PRK05644.1"/>
    <property type="match status" value="1"/>
</dbReference>
<evidence type="ECO:0000256" key="6">
    <source>
        <dbReference type="ARBA" id="ARBA00022840"/>
    </source>
</evidence>
<keyword evidence="4 11" id="KW-0479">Metal-binding</keyword>
<dbReference type="InterPro" id="IPR049353">
    <property type="entry name" value="GyrB_hook"/>
</dbReference>
<dbReference type="RefSeq" id="WP_121008707.1">
    <property type="nucleotide sequence ID" value="NZ_RCCJ01000001.1"/>
</dbReference>
<dbReference type="OrthoDB" id="9802808at2"/>
<dbReference type="SUPFAM" id="SSF54211">
    <property type="entry name" value="Ribosomal protein S5 domain 2-like"/>
    <property type="match status" value="1"/>
</dbReference>
<dbReference type="Gene3D" id="3.40.50.670">
    <property type="match status" value="2"/>
</dbReference>
<evidence type="ECO:0000313" key="14">
    <source>
        <dbReference type="Proteomes" id="UP000267841"/>
    </source>
</evidence>
<feature type="site" description="Interaction with DNA" evidence="11">
    <location>
        <position position="463"/>
    </location>
</feature>
<evidence type="ECO:0000313" key="13">
    <source>
        <dbReference type="EMBL" id="RLJ69829.1"/>
    </source>
</evidence>
<keyword evidence="10 11" id="KW-0413">Isomerase</keyword>
<feature type="site" description="Interaction with DNA" evidence="11">
    <location>
        <position position="460"/>
    </location>
</feature>
<dbReference type="SMART" id="SM00433">
    <property type="entry name" value="TOP2c"/>
    <property type="match status" value="1"/>
</dbReference>
<accession>A0A497XNY4</accession>
<dbReference type="InterPro" id="IPR036890">
    <property type="entry name" value="HATPase_C_sf"/>
</dbReference>
<sequence>MTNPEEIKNHREVQDTDYGAQDIKAVTGLEHVRLRPAMYIGDIGERGLHHLIWEILDNSVDEAMAGYAKNISVIIHDDGSVTVEDDGRGIPVDIHPDTGRPAVEMVFTMLGAGGKFEKKAYAYSGGLHGVGASVVNALSEWLVVEVYRDGKIYRQEYRRGEPVYDLKVVGTTTKRGTRVTFKPDPDIFETTRIKYDIVEKRVRELAYLNPEVRFYLKDERSDKEVTYKFDRGIEELVEYLSQAKEPLFKDIVRIQGEREGVIIDIAFRYVKDYKELIDSFVNNVKTIEGGTHVTGFRSGLTKAVVRLAEGLKLSKELKTMFTGDDIREGLVAVISCKVPEPQFEGQTKTKLGNQNVKNIVDSIVYEYLTDYFDKNKEVLKLIVEKAIEAALAREAAKKAKELVRRKSPLEEGILPGKLADCSEREPDKCEIFIVEGDSAGGSAKQARDRRFQAILPLRGKIINVEKARIDKVLANEEVKAIVSALGCGIGEDIDLTKLRYHKIILMTDADIDGSHIRTLLLTFLYRFMPELIEKGYVYIALPPLYKVKVGRKETYVKDDKELERFLQELIREHAYMRDSIGREFKGEELIKVLKSFKEYEESYKALIKSKGEDVVGFLLTHRIAEEDLRSANRVKEIVQIMSQELNNYRIDTRYDDFEGAYDLILYDDRLGTKVIIDADFLSSLSYKQVLEGIHIHLPVIVGYSSKHQKVENLKDIYNTLMELVKSGIEIQRYKGLGEMNPEQLWETTMNPKTRRLVRVTIEDAVEADRIFTILMGEQVEPRREFIETYAKEVKNLDV</sequence>
<evidence type="ECO:0000256" key="2">
    <source>
        <dbReference type="ARBA" id="ARBA00010708"/>
    </source>
</evidence>
<dbReference type="InterPro" id="IPR013759">
    <property type="entry name" value="Topo_IIA_B_C"/>
</dbReference>
<feature type="binding site" evidence="11">
    <location>
        <position position="508"/>
    </location>
    <ligand>
        <name>Mg(2+)</name>
        <dbReference type="ChEBI" id="CHEBI:18420"/>
        <label>2</label>
    </ligand>
</feature>
<dbReference type="CDD" id="cd16928">
    <property type="entry name" value="HATPase_GyrB-like"/>
    <property type="match status" value="1"/>
</dbReference>
<dbReference type="InterPro" id="IPR001241">
    <property type="entry name" value="Topo_IIA"/>
</dbReference>
<dbReference type="InterPro" id="IPR000565">
    <property type="entry name" value="Topo_IIA_B"/>
</dbReference>
<dbReference type="FunFam" id="3.30.565.10:FF:000002">
    <property type="entry name" value="DNA gyrase subunit B"/>
    <property type="match status" value="1"/>
</dbReference>
<comment type="cofactor">
    <cofactor evidence="11">
        <name>Mg(2+)</name>
        <dbReference type="ChEBI" id="CHEBI:18420"/>
    </cofactor>
    <cofactor evidence="11">
        <name>Mn(2+)</name>
        <dbReference type="ChEBI" id="CHEBI:29035"/>
    </cofactor>
    <cofactor evidence="11">
        <name>Ca(2+)</name>
        <dbReference type="ChEBI" id="CHEBI:29108"/>
    </cofactor>
    <text evidence="11">Binds two Mg(2+) per subunit. The magnesium ions form salt bridges with both the protein and the DNA. Can also accept other divalent metal cations, such as Mn(2+) or Ca(2+).</text>
</comment>
<dbReference type="PROSITE" id="PS00177">
    <property type="entry name" value="TOPOISOMERASE_II"/>
    <property type="match status" value="1"/>
</dbReference>
<dbReference type="PROSITE" id="PS50880">
    <property type="entry name" value="TOPRIM"/>
    <property type="match status" value="1"/>
</dbReference>
<dbReference type="GO" id="GO:0005524">
    <property type="term" value="F:ATP binding"/>
    <property type="evidence" value="ECO:0007669"/>
    <property type="project" value="UniProtKB-UniRule"/>
</dbReference>
<evidence type="ECO:0000256" key="4">
    <source>
        <dbReference type="ARBA" id="ARBA00022723"/>
    </source>
</evidence>
<dbReference type="SMART" id="SM00387">
    <property type="entry name" value="HATPase_c"/>
    <property type="match status" value="1"/>
</dbReference>
<dbReference type="EMBL" id="RCCJ01000001">
    <property type="protein sequence ID" value="RLJ69829.1"/>
    <property type="molecule type" value="Genomic_DNA"/>
</dbReference>
<keyword evidence="5 11" id="KW-0547">Nucleotide-binding</keyword>